<sequence length="326" mass="36044">MPDVQIATEQCTGCGMCVNFCPVEVFQLETSGEKNTVKVVNPSACWACDTCVGQCPTNAIRIIESAEEAADREARFKPSAPPLDPAEQQQYQEWHEVLTQTLGLRWNPVAISLIGHDQPLPAAPMPRVKLRYCQSLMMARRGKTVMMPAQCHACPDGTHILGLTEIPPKLASGEMYLHFKKLASMEAARQMIKERPRLPEKSTLATLVSPLKDAKVTPDVIAVIAKPEQIMWLTMSASYSTGKRFDFKVSGYNAQCVETTLLPYTQQRFNLSLGCYGCRASSDIGDELMFMGIPRQQLPELINGLKKLGAKAIGDSRNKIYLPPNI</sequence>
<evidence type="ECO:0000256" key="2">
    <source>
        <dbReference type="ARBA" id="ARBA00023004"/>
    </source>
</evidence>
<dbReference type="InterPro" id="IPR017896">
    <property type="entry name" value="4Fe4S_Fe-S-bd"/>
</dbReference>
<dbReference type="Pfam" id="PF02596">
    <property type="entry name" value="DUF169"/>
    <property type="match status" value="1"/>
</dbReference>
<accession>Q1K2K3</accession>
<evidence type="ECO:0000313" key="6">
    <source>
        <dbReference type="Proteomes" id="UP000005695"/>
    </source>
</evidence>
<dbReference type="InterPro" id="IPR003748">
    <property type="entry name" value="DUF169"/>
</dbReference>
<protein>
    <recommendedName>
        <fullName evidence="4">4Fe-4S ferredoxin-type domain-containing protein</fullName>
    </recommendedName>
</protein>
<dbReference type="GO" id="GO:0046872">
    <property type="term" value="F:metal ion binding"/>
    <property type="evidence" value="ECO:0007669"/>
    <property type="project" value="UniProtKB-KW"/>
</dbReference>
<evidence type="ECO:0000256" key="1">
    <source>
        <dbReference type="ARBA" id="ARBA00022723"/>
    </source>
</evidence>
<proteinExistence type="predicted"/>
<comment type="caution">
    <text evidence="5">The sequence shown here is derived from an EMBL/GenBank/DDBJ whole genome shotgun (WGS) entry which is preliminary data.</text>
</comment>
<evidence type="ECO:0000256" key="3">
    <source>
        <dbReference type="ARBA" id="ARBA00023014"/>
    </source>
</evidence>
<keyword evidence="2" id="KW-0408">Iron</keyword>
<dbReference type="GO" id="GO:0051536">
    <property type="term" value="F:iron-sulfur cluster binding"/>
    <property type="evidence" value="ECO:0007669"/>
    <property type="project" value="UniProtKB-KW"/>
</dbReference>
<evidence type="ECO:0000259" key="4">
    <source>
        <dbReference type="PROSITE" id="PS51379"/>
    </source>
</evidence>
<dbReference type="SUPFAM" id="SSF54862">
    <property type="entry name" value="4Fe-4S ferredoxins"/>
    <property type="match status" value="1"/>
</dbReference>
<reference evidence="5" key="2">
    <citation type="submission" date="2006-05" db="EMBL/GenBank/DDBJ databases">
        <title>Sequencing of the draft genome and assembly of Desulfuromonas acetoxidans DSM 684.</title>
        <authorList>
            <consortium name="US DOE Joint Genome Institute (JGI-PGF)"/>
            <person name="Copeland A."/>
            <person name="Lucas S."/>
            <person name="Lapidus A."/>
            <person name="Barry K."/>
            <person name="Detter J.C."/>
            <person name="Glavina del Rio T."/>
            <person name="Hammon N."/>
            <person name="Israni S."/>
            <person name="Dalin E."/>
            <person name="Tice H."/>
            <person name="Bruce D."/>
            <person name="Pitluck S."/>
            <person name="Richardson P."/>
        </authorList>
    </citation>
    <scope>NUCLEOTIDE SEQUENCE [LARGE SCALE GENOMIC DNA]</scope>
    <source>
        <strain evidence="5">DSM 684</strain>
    </source>
</reference>
<dbReference type="Gene3D" id="3.30.70.20">
    <property type="match status" value="1"/>
</dbReference>
<evidence type="ECO:0000313" key="5">
    <source>
        <dbReference type="EMBL" id="EAT16878.1"/>
    </source>
</evidence>
<reference evidence="5" key="1">
    <citation type="submission" date="2006-05" db="EMBL/GenBank/DDBJ databases">
        <title>Annotation of the draft genome assembly of Desulfuromonas acetoxidans DSM 684.</title>
        <authorList>
            <consortium name="US DOE Joint Genome Institute (JGI-ORNL)"/>
            <person name="Larimer F."/>
            <person name="Land M."/>
            <person name="Hauser L."/>
        </authorList>
    </citation>
    <scope>NUCLEOTIDE SEQUENCE [LARGE SCALE GENOMIC DNA]</scope>
    <source>
        <strain evidence="5">DSM 684</strain>
    </source>
</reference>
<dbReference type="Proteomes" id="UP000005695">
    <property type="component" value="Unassembled WGS sequence"/>
</dbReference>
<feature type="domain" description="4Fe-4S ferredoxin-type" evidence="4">
    <location>
        <begin position="2"/>
        <end position="31"/>
    </location>
</feature>
<dbReference type="PROSITE" id="PS00198">
    <property type="entry name" value="4FE4S_FER_1"/>
    <property type="match status" value="2"/>
</dbReference>
<dbReference type="Pfam" id="PF12838">
    <property type="entry name" value="Fer4_7"/>
    <property type="match status" value="1"/>
</dbReference>
<dbReference type="InterPro" id="IPR017900">
    <property type="entry name" value="4Fe4S_Fe_S_CS"/>
</dbReference>
<gene>
    <name evidence="5" type="ORF">Dace_2130</name>
</gene>
<feature type="domain" description="4Fe-4S ferredoxin-type" evidence="4">
    <location>
        <begin position="36"/>
        <end position="65"/>
    </location>
</feature>
<dbReference type="PANTHER" id="PTHR37954:SF3">
    <property type="entry name" value="DUF169 DOMAIN-CONTAINING PROTEIN"/>
    <property type="match status" value="1"/>
</dbReference>
<dbReference type="EMBL" id="AAEW02000003">
    <property type="protein sequence ID" value="EAT16878.1"/>
    <property type="molecule type" value="Genomic_DNA"/>
</dbReference>
<name>Q1K2K3_DESA6</name>
<dbReference type="PANTHER" id="PTHR37954">
    <property type="entry name" value="BLL4979 PROTEIN"/>
    <property type="match status" value="1"/>
</dbReference>
<keyword evidence="3" id="KW-0411">Iron-sulfur</keyword>
<keyword evidence="6" id="KW-1185">Reference proteome</keyword>
<dbReference type="RefSeq" id="WP_005998362.1">
    <property type="nucleotide sequence ID" value="NZ_AAEW02000003.1"/>
</dbReference>
<organism evidence="5 6">
    <name type="scientific">Desulfuromonas acetoxidans (strain DSM 684 / 11070)</name>
    <dbReference type="NCBI Taxonomy" id="281689"/>
    <lineage>
        <taxon>Bacteria</taxon>
        <taxon>Pseudomonadati</taxon>
        <taxon>Thermodesulfobacteriota</taxon>
        <taxon>Desulfuromonadia</taxon>
        <taxon>Desulfuromonadales</taxon>
        <taxon>Desulfuromonadaceae</taxon>
        <taxon>Desulfuromonas</taxon>
    </lineage>
</organism>
<dbReference type="OrthoDB" id="9804603at2"/>
<dbReference type="AlphaFoldDB" id="Q1K2K3"/>
<dbReference type="PROSITE" id="PS51379">
    <property type="entry name" value="4FE4S_FER_2"/>
    <property type="match status" value="2"/>
</dbReference>
<keyword evidence="1" id="KW-0479">Metal-binding</keyword>